<dbReference type="GO" id="GO:0008410">
    <property type="term" value="F:CoA-transferase activity"/>
    <property type="evidence" value="ECO:0007669"/>
    <property type="project" value="TreeGrafter"/>
</dbReference>
<evidence type="ECO:0000313" key="2">
    <source>
        <dbReference type="EMBL" id="GFG70792.1"/>
    </source>
</evidence>
<comment type="caution">
    <text evidence="2">The sequence shown here is derived from an EMBL/GenBank/DDBJ whole genome shotgun (WGS) entry which is preliminary data.</text>
</comment>
<dbReference type="Gene3D" id="3.30.1540.10">
    <property type="entry name" value="formyl-coa transferase, domain 3"/>
    <property type="match status" value="1"/>
</dbReference>
<name>A0A7I9XLE5_9MYCO</name>
<proteinExistence type="predicted"/>
<dbReference type="InterPro" id="IPR050483">
    <property type="entry name" value="CoA-transferase_III_domain"/>
</dbReference>
<gene>
    <name evidence="2" type="ORF">MSEN_25120</name>
</gene>
<accession>A0A7I9XLE5</accession>
<dbReference type="Proteomes" id="UP000465263">
    <property type="component" value="Unassembled WGS sequence"/>
</dbReference>
<sequence length="394" mass="41950">MSEQITAGVAGGAPASGPLHGVRVVDLTTMVMGPYCTQIMADMGADVIKVEPPEGDATRYISAGPAPDMSGVFVNVNRGKRGIVLDLRTAEGKAAMTALIAGADVFIHSMRAKAITKLGLGYDEVAAINPAIVYTNCYGYSRRGPDGDRPAYDDTIQAECGLPAVQQQLTGRADYVGTIMADKIAGLTALYATMMALFHRERTGQGQEVEVAMFETMASFMLVEHANGAMFDPPLGPAVYPRTVAPNRRPYQTSDGQIAALIYNDKHWNAFIDAVQPPWASEQYATLAQRARQIDTVYGLLAETMKERSTAEWLKLLHELEIPAAPLNTPGDLFDDPHLNAVGLFETVDTPAGPVRFPGVPTWLSRTPGRVAGPAPELGAHTAAVLAELGIGGA</sequence>
<organism evidence="2 3">
    <name type="scientific">Mycolicibacter senuensis</name>
    <dbReference type="NCBI Taxonomy" id="386913"/>
    <lineage>
        <taxon>Bacteria</taxon>
        <taxon>Bacillati</taxon>
        <taxon>Actinomycetota</taxon>
        <taxon>Actinomycetes</taxon>
        <taxon>Mycobacteriales</taxon>
        <taxon>Mycobacteriaceae</taxon>
        <taxon>Mycolicibacter</taxon>
    </lineage>
</organism>
<dbReference type="InterPro" id="IPR003673">
    <property type="entry name" value="CoA-Trfase_fam_III"/>
</dbReference>
<protein>
    <submittedName>
        <fullName evidence="2">CoA transferase</fullName>
    </submittedName>
</protein>
<keyword evidence="1 2" id="KW-0808">Transferase</keyword>
<dbReference type="InterPro" id="IPR023606">
    <property type="entry name" value="CoA-Trfase_III_dom_1_sf"/>
</dbReference>
<keyword evidence="3" id="KW-1185">Reference proteome</keyword>
<dbReference type="SUPFAM" id="SSF89796">
    <property type="entry name" value="CoA-transferase family III (CaiB/BaiF)"/>
    <property type="match status" value="1"/>
</dbReference>
<dbReference type="PANTHER" id="PTHR48207">
    <property type="entry name" value="SUCCINATE--HYDROXYMETHYLGLUTARATE COA-TRANSFERASE"/>
    <property type="match status" value="1"/>
</dbReference>
<evidence type="ECO:0000313" key="3">
    <source>
        <dbReference type="Proteomes" id="UP000465263"/>
    </source>
</evidence>
<dbReference type="Pfam" id="PF02515">
    <property type="entry name" value="CoA_transf_3"/>
    <property type="match status" value="1"/>
</dbReference>
<reference evidence="2 3" key="1">
    <citation type="journal article" date="2019" name="Emerg. Microbes Infect.">
        <title>Comprehensive subspecies identification of 175 nontuberculous mycobacteria species based on 7547 genomic profiles.</title>
        <authorList>
            <person name="Matsumoto Y."/>
            <person name="Kinjo T."/>
            <person name="Motooka D."/>
            <person name="Nabeya D."/>
            <person name="Jung N."/>
            <person name="Uechi K."/>
            <person name="Horii T."/>
            <person name="Iida T."/>
            <person name="Fujita J."/>
            <person name="Nakamura S."/>
        </authorList>
    </citation>
    <scope>NUCLEOTIDE SEQUENCE [LARGE SCALE GENOMIC DNA]</scope>
    <source>
        <strain evidence="2 3">JCM 16017</strain>
    </source>
</reference>
<dbReference type="EMBL" id="BLKV01000001">
    <property type="protein sequence ID" value="GFG70792.1"/>
    <property type="molecule type" value="Genomic_DNA"/>
</dbReference>
<evidence type="ECO:0000256" key="1">
    <source>
        <dbReference type="ARBA" id="ARBA00022679"/>
    </source>
</evidence>
<dbReference type="AlphaFoldDB" id="A0A7I9XLE5"/>
<dbReference type="PANTHER" id="PTHR48207:SF4">
    <property type="entry name" value="BLL6097 PROTEIN"/>
    <property type="match status" value="1"/>
</dbReference>
<dbReference type="InterPro" id="IPR044855">
    <property type="entry name" value="CoA-Trfase_III_dom3_sf"/>
</dbReference>
<dbReference type="Gene3D" id="3.40.50.10540">
    <property type="entry name" value="Crotonobetainyl-coa:carnitine coa-transferase, domain 1"/>
    <property type="match status" value="1"/>
</dbReference>